<dbReference type="PANTHER" id="PTHR33116">
    <property type="entry name" value="REVERSE TRANSCRIPTASE ZINC-BINDING DOMAIN-CONTAINING PROTEIN-RELATED-RELATED"/>
    <property type="match status" value="1"/>
</dbReference>
<evidence type="ECO:0000313" key="1">
    <source>
        <dbReference type="EMBL" id="EXB75560.1"/>
    </source>
</evidence>
<reference evidence="2" key="1">
    <citation type="submission" date="2013-01" db="EMBL/GenBank/DDBJ databases">
        <title>Draft Genome Sequence of a Mulberry Tree, Morus notabilis C.K. Schneid.</title>
        <authorList>
            <person name="He N."/>
            <person name="Zhao S."/>
        </authorList>
    </citation>
    <scope>NUCLEOTIDE SEQUENCE</scope>
</reference>
<sequence>MFSQGGREILVKAVVLTIPTYPMSVFRLLNSPCMELQRLIAGFWWGGDDSKRTAHWWVWTKLCSPKTEGGFRLS</sequence>
<dbReference type="eggNOG" id="KOG1075">
    <property type="taxonomic scope" value="Eukaryota"/>
</dbReference>
<evidence type="ECO:0000313" key="2">
    <source>
        <dbReference type="Proteomes" id="UP000030645"/>
    </source>
</evidence>
<accession>W9RIF4</accession>
<organism evidence="1 2">
    <name type="scientific">Morus notabilis</name>
    <dbReference type="NCBI Taxonomy" id="981085"/>
    <lineage>
        <taxon>Eukaryota</taxon>
        <taxon>Viridiplantae</taxon>
        <taxon>Streptophyta</taxon>
        <taxon>Embryophyta</taxon>
        <taxon>Tracheophyta</taxon>
        <taxon>Spermatophyta</taxon>
        <taxon>Magnoliopsida</taxon>
        <taxon>eudicotyledons</taxon>
        <taxon>Gunneridae</taxon>
        <taxon>Pentapetalae</taxon>
        <taxon>rosids</taxon>
        <taxon>fabids</taxon>
        <taxon>Rosales</taxon>
        <taxon>Moraceae</taxon>
        <taxon>Moreae</taxon>
        <taxon>Morus</taxon>
    </lineage>
</organism>
<name>W9RIF4_9ROSA</name>
<proteinExistence type="predicted"/>
<gene>
    <name evidence="1" type="ORF">L484_026032</name>
</gene>
<dbReference type="AlphaFoldDB" id="W9RIF4"/>
<dbReference type="PANTHER" id="PTHR33116:SF86">
    <property type="entry name" value="REVERSE TRANSCRIPTASE DOMAIN-CONTAINING PROTEIN"/>
    <property type="match status" value="1"/>
</dbReference>
<protein>
    <submittedName>
        <fullName evidence="1">Uncharacterized protein</fullName>
    </submittedName>
</protein>
<dbReference type="Proteomes" id="UP000030645">
    <property type="component" value="Unassembled WGS sequence"/>
</dbReference>
<dbReference type="EMBL" id="KE344683">
    <property type="protein sequence ID" value="EXB75560.1"/>
    <property type="molecule type" value="Genomic_DNA"/>
</dbReference>
<keyword evidence="2" id="KW-1185">Reference proteome</keyword>